<dbReference type="InterPro" id="IPR002563">
    <property type="entry name" value="Flavin_Rdtase-like_dom"/>
</dbReference>
<dbReference type="PANTHER" id="PTHR30466">
    <property type="entry name" value="FLAVIN REDUCTASE"/>
    <property type="match status" value="1"/>
</dbReference>
<dbReference type="SMART" id="SM00903">
    <property type="entry name" value="Flavin_Reduct"/>
    <property type="match status" value="1"/>
</dbReference>
<evidence type="ECO:0000256" key="2">
    <source>
        <dbReference type="ARBA" id="ARBA00023002"/>
    </source>
</evidence>
<dbReference type="SUPFAM" id="SSF50475">
    <property type="entry name" value="FMN-binding split barrel"/>
    <property type="match status" value="1"/>
</dbReference>
<accession>A0A124GGQ4</accession>
<evidence type="ECO:0000313" key="5">
    <source>
        <dbReference type="Proteomes" id="UP000053176"/>
    </source>
</evidence>
<dbReference type="AlphaFoldDB" id="A0A124GGQ4"/>
<keyword evidence="2" id="KW-0560">Oxidoreductase</keyword>
<sequence length="181" mass="19048">MSIPPTEPLSVTPAQYVAAIAQHVSSVCIVTTATDGERFGLTATAMSSVTAEPPRLLVCVNKSGRSYEAIIASGRFCVNVLTEAQDKVAMIFAGHGGSKVDRFANGDWTKLSTGAPVLIGAAASFDCRLGQVVDQSTHAVLIGDVVSTTHQVGQDTLLYGARRFRQLRKIFMGASAGGEYL</sequence>
<feature type="domain" description="Flavin reductase like" evidence="3">
    <location>
        <begin position="20"/>
        <end position="166"/>
    </location>
</feature>
<proteinExistence type="inferred from homology"/>
<dbReference type="Gene3D" id="2.30.110.10">
    <property type="entry name" value="Electron Transport, Fmn-binding Protein, Chain A"/>
    <property type="match status" value="1"/>
</dbReference>
<comment type="similarity">
    <text evidence="1">Belongs to the non-flavoprotein flavin reductase family.</text>
</comment>
<dbReference type="GO" id="GO:0010181">
    <property type="term" value="F:FMN binding"/>
    <property type="evidence" value="ECO:0007669"/>
    <property type="project" value="InterPro"/>
</dbReference>
<dbReference type="GO" id="GO:0042602">
    <property type="term" value="F:riboflavin reductase (NADPH) activity"/>
    <property type="evidence" value="ECO:0007669"/>
    <property type="project" value="TreeGrafter"/>
</dbReference>
<evidence type="ECO:0000313" key="4">
    <source>
        <dbReference type="EMBL" id="KUM27503.1"/>
    </source>
</evidence>
<name>A0A124GGQ4_RHILI</name>
<dbReference type="Pfam" id="PF01613">
    <property type="entry name" value="Flavin_Reduct"/>
    <property type="match status" value="1"/>
</dbReference>
<comment type="caution">
    <text evidence="4">The sequence shown here is derived from an EMBL/GenBank/DDBJ whole genome shotgun (WGS) entry which is preliminary data.</text>
</comment>
<protein>
    <recommendedName>
        <fullName evidence="3">Flavin reductase like domain-containing protein</fullName>
    </recommendedName>
</protein>
<gene>
    <name evidence="4" type="ORF">AU467_16515</name>
</gene>
<evidence type="ECO:0000256" key="1">
    <source>
        <dbReference type="ARBA" id="ARBA00008898"/>
    </source>
</evidence>
<reference evidence="4 5" key="1">
    <citation type="submission" date="2015-12" db="EMBL/GenBank/DDBJ databases">
        <title>Draft genome sequence of Mesorhizobium sp. UFLA 01-765, a multitolerant efficient symbiont and plant-growth promoting strain isolated from Zn-mining soil using Leucaena leucocephala as a trap plant.</title>
        <authorList>
            <person name="Rangel W.M."/>
            <person name="Thijs S."/>
            <person name="Longatti S.M."/>
            <person name="Moreira F.M."/>
            <person name="Weyens N."/>
            <person name="Vangronsveld J."/>
            <person name="Van Hamme J.D."/>
            <person name="Bottos E.M."/>
            <person name="Rineau F."/>
        </authorList>
    </citation>
    <scope>NUCLEOTIDE SEQUENCE [LARGE SCALE GENOMIC DNA]</scope>
    <source>
        <strain evidence="4 5">UFLA 01-765</strain>
    </source>
</reference>
<dbReference type="PANTHER" id="PTHR30466:SF11">
    <property type="entry name" value="FLAVIN-DEPENDENT MONOOXYGENASE, REDUCTASE SUBUNIT HSAB"/>
    <property type="match status" value="1"/>
</dbReference>
<organism evidence="4 5">
    <name type="scientific">Rhizobium loti</name>
    <name type="common">Mesorhizobium loti</name>
    <dbReference type="NCBI Taxonomy" id="381"/>
    <lineage>
        <taxon>Bacteria</taxon>
        <taxon>Pseudomonadati</taxon>
        <taxon>Pseudomonadota</taxon>
        <taxon>Alphaproteobacteria</taxon>
        <taxon>Hyphomicrobiales</taxon>
        <taxon>Phyllobacteriaceae</taxon>
        <taxon>Mesorhizobium</taxon>
    </lineage>
</organism>
<dbReference type="Proteomes" id="UP000053176">
    <property type="component" value="Unassembled WGS sequence"/>
</dbReference>
<dbReference type="OrthoDB" id="9792858at2"/>
<dbReference type="InterPro" id="IPR050268">
    <property type="entry name" value="NADH-dep_flavin_reductase"/>
</dbReference>
<dbReference type="EMBL" id="LPWA01000090">
    <property type="protein sequence ID" value="KUM27503.1"/>
    <property type="molecule type" value="Genomic_DNA"/>
</dbReference>
<evidence type="ECO:0000259" key="3">
    <source>
        <dbReference type="SMART" id="SM00903"/>
    </source>
</evidence>
<dbReference type="InterPro" id="IPR012349">
    <property type="entry name" value="Split_barrel_FMN-bd"/>
</dbReference>